<protein>
    <submittedName>
        <fullName evidence="10">Putative PurR-regulated permease PerM</fullName>
    </submittedName>
</protein>
<evidence type="ECO:0000256" key="3">
    <source>
        <dbReference type="ARBA" id="ARBA00022448"/>
    </source>
</evidence>
<evidence type="ECO:0000256" key="1">
    <source>
        <dbReference type="ARBA" id="ARBA00004651"/>
    </source>
</evidence>
<dbReference type="PANTHER" id="PTHR21716:SF53">
    <property type="entry name" value="PERMEASE PERM-RELATED"/>
    <property type="match status" value="1"/>
</dbReference>
<keyword evidence="6 9" id="KW-1133">Transmembrane helix</keyword>
<dbReference type="InterPro" id="IPR002549">
    <property type="entry name" value="AI-2E-like"/>
</dbReference>
<evidence type="ECO:0000256" key="2">
    <source>
        <dbReference type="ARBA" id="ARBA00009773"/>
    </source>
</evidence>
<feature type="transmembrane region" description="Helical" evidence="9">
    <location>
        <begin position="374"/>
        <end position="401"/>
    </location>
</feature>
<name>A0A3N4ZKF2_9MICO</name>
<comment type="similarity">
    <text evidence="2">Belongs to the autoinducer-2 exporter (AI-2E) (TC 2.A.86) family.</text>
</comment>
<dbReference type="EMBL" id="RKQZ01000001">
    <property type="protein sequence ID" value="RPF21405.1"/>
    <property type="molecule type" value="Genomic_DNA"/>
</dbReference>
<evidence type="ECO:0000256" key="8">
    <source>
        <dbReference type="SAM" id="MobiDB-lite"/>
    </source>
</evidence>
<keyword evidence="4" id="KW-1003">Cell membrane</keyword>
<dbReference type="RefSeq" id="WP_211341552.1">
    <property type="nucleotide sequence ID" value="NZ_RKQZ01000001.1"/>
</dbReference>
<dbReference type="GO" id="GO:0005886">
    <property type="term" value="C:plasma membrane"/>
    <property type="evidence" value="ECO:0007669"/>
    <property type="project" value="UniProtKB-SubCell"/>
</dbReference>
<dbReference type="Pfam" id="PF01594">
    <property type="entry name" value="AI-2E_transport"/>
    <property type="match status" value="1"/>
</dbReference>
<evidence type="ECO:0000313" key="10">
    <source>
        <dbReference type="EMBL" id="RPF21405.1"/>
    </source>
</evidence>
<feature type="transmembrane region" description="Helical" evidence="9">
    <location>
        <begin position="337"/>
        <end position="354"/>
    </location>
</feature>
<comment type="subcellular location">
    <subcellularLocation>
        <location evidence="1">Cell membrane</location>
        <topology evidence="1">Multi-pass membrane protein</topology>
    </subcellularLocation>
</comment>
<dbReference type="PANTHER" id="PTHR21716">
    <property type="entry name" value="TRANSMEMBRANE PROTEIN"/>
    <property type="match status" value="1"/>
</dbReference>
<accession>A0A3N4ZKF2</accession>
<dbReference type="AlphaFoldDB" id="A0A3N4ZKF2"/>
<evidence type="ECO:0000256" key="5">
    <source>
        <dbReference type="ARBA" id="ARBA00022692"/>
    </source>
</evidence>
<dbReference type="GO" id="GO:0055085">
    <property type="term" value="P:transmembrane transport"/>
    <property type="evidence" value="ECO:0007669"/>
    <property type="project" value="TreeGrafter"/>
</dbReference>
<dbReference type="Proteomes" id="UP000280501">
    <property type="component" value="Unassembled WGS sequence"/>
</dbReference>
<feature type="region of interest" description="Disordered" evidence="8">
    <location>
        <begin position="1"/>
        <end position="77"/>
    </location>
</feature>
<sequence length="431" mass="45555">MTASSTHLDEGADDARHAVGPPDTATTDGPEQPDGAAHGDPAPGTDGAAQDADRADPTTPAPGQDKPTPGTAGSTHPPRWLPRALALGIVAVFVGIFAWNALGALKSLWVAILIAFFLSLALEPATVWLVRRGWKRPAAAAVTLLGSLAAIVGVMALFGNLFVQQLVELGGTLPEYYGTLRSFILGFVDLPLPAPDDLVGEGLDQFGSDLAASALVVGSALLSGLFWSITILLVAFYLLAAGPRFRRAVCRWVPTGHQDEVLHLWEVVQRKVSDYIDTRLVLALISTVVTCVFLLILRTPYAIPLAVFVGVVSQFVPTIGAYLGGALPIMVALTGQGLWQAGAVLLFVVAYQQVENLWLAPMLSERALEMNAAVSLLVVLAFGAVFGALGAFLALPIAATIQAMATTYLQRHELIESHMFNDPEDKWVAAG</sequence>
<feature type="transmembrane region" description="Helical" evidence="9">
    <location>
        <begin position="108"/>
        <end position="130"/>
    </location>
</feature>
<feature type="transmembrane region" description="Helical" evidence="9">
    <location>
        <begin position="303"/>
        <end position="325"/>
    </location>
</feature>
<feature type="compositionally biased region" description="Basic and acidic residues" evidence="8">
    <location>
        <begin position="7"/>
        <end position="17"/>
    </location>
</feature>
<keyword evidence="11" id="KW-1185">Reference proteome</keyword>
<keyword evidence="3" id="KW-0813">Transport</keyword>
<feature type="transmembrane region" description="Helical" evidence="9">
    <location>
        <begin position="210"/>
        <end position="239"/>
    </location>
</feature>
<gene>
    <name evidence="10" type="ORF">EDD34_2032</name>
</gene>
<comment type="caution">
    <text evidence="10">The sequence shown here is derived from an EMBL/GenBank/DDBJ whole genome shotgun (WGS) entry which is preliminary data.</text>
</comment>
<evidence type="ECO:0000256" key="9">
    <source>
        <dbReference type="SAM" id="Phobius"/>
    </source>
</evidence>
<feature type="transmembrane region" description="Helical" evidence="9">
    <location>
        <begin position="84"/>
        <end position="102"/>
    </location>
</feature>
<keyword evidence="5 9" id="KW-0812">Transmembrane</keyword>
<feature type="transmembrane region" description="Helical" evidence="9">
    <location>
        <begin position="142"/>
        <end position="163"/>
    </location>
</feature>
<evidence type="ECO:0000256" key="6">
    <source>
        <dbReference type="ARBA" id="ARBA00022989"/>
    </source>
</evidence>
<reference evidence="10 11" key="1">
    <citation type="submission" date="2018-11" db="EMBL/GenBank/DDBJ databases">
        <title>Sequencing the genomes of 1000 actinobacteria strains.</title>
        <authorList>
            <person name="Klenk H.-P."/>
        </authorList>
    </citation>
    <scope>NUCLEOTIDE SEQUENCE [LARGE SCALE GENOMIC DNA]</scope>
    <source>
        <strain evidence="10 11">DSM 15700</strain>
    </source>
</reference>
<feature type="transmembrane region" description="Helical" evidence="9">
    <location>
        <begin position="280"/>
        <end position="297"/>
    </location>
</feature>
<organism evidence="10 11">
    <name type="scientific">Myceligenerans xiligouense</name>
    <dbReference type="NCBI Taxonomy" id="253184"/>
    <lineage>
        <taxon>Bacteria</taxon>
        <taxon>Bacillati</taxon>
        <taxon>Actinomycetota</taxon>
        <taxon>Actinomycetes</taxon>
        <taxon>Micrococcales</taxon>
        <taxon>Promicromonosporaceae</taxon>
        <taxon>Myceligenerans</taxon>
    </lineage>
</organism>
<evidence type="ECO:0000256" key="4">
    <source>
        <dbReference type="ARBA" id="ARBA00022475"/>
    </source>
</evidence>
<evidence type="ECO:0000256" key="7">
    <source>
        <dbReference type="ARBA" id="ARBA00023136"/>
    </source>
</evidence>
<evidence type="ECO:0000313" key="11">
    <source>
        <dbReference type="Proteomes" id="UP000280501"/>
    </source>
</evidence>
<keyword evidence="7 9" id="KW-0472">Membrane</keyword>
<proteinExistence type="inferred from homology"/>